<keyword evidence="1" id="KW-0175">Coiled coil</keyword>
<evidence type="ECO:0000313" key="2">
    <source>
        <dbReference type="EMBL" id="RHZ84585.1"/>
    </source>
</evidence>
<proteinExistence type="predicted"/>
<organism evidence="2 3">
    <name type="scientific">Diversispora epigaea</name>
    <dbReference type="NCBI Taxonomy" id="1348612"/>
    <lineage>
        <taxon>Eukaryota</taxon>
        <taxon>Fungi</taxon>
        <taxon>Fungi incertae sedis</taxon>
        <taxon>Mucoromycota</taxon>
        <taxon>Glomeromycotina</taxon>
        <taxon>Glomeromycetes</taxon>
        <taxon>Diversisporales</taxon>
        <taxon>Diversisporaceae</taxon>
        <taxon>Diversispora</taxon>
    </lineage>
</organism>
<evidence type="ECO:0000313" key="3">
    <source>
        <dbReference type="Proteomes" id="UP000266861"/>
    </source>
</evidence>
<evidence type="ECO:0000256" key="1">
    <source>
        <dbReference type="SAM" id="Coils"/>
    </source>
</evidence>
<keyword evidence="3" id="KW-1185">Reference proteome</keyword>
<name>A0A397J8B3_9GLOM</name>
<dbReference type="AlphaFoldDB" id="A0A397J8B3"/>
<dbReference type="EMBL" id="PQFF01000075">
    <property type="protein sequence ID" value="RHZ84585.1"/>
    <property type="molecule type" value="Genomic_DNA"/>
</dbReference>
<dbReference type="OrthoDB" id="2448716at2759"/>
<dbReference type="Proteomes" id="UP000266861">
    <property type="component" value="Unassembled WGS sequence"/>
</dbReference>
<reference evidence="2 3" key="1">
    <citation type="submission" date="2018-08" db="EMBL/GenBank/DDBJ databases">
        <title>Genome and evolution of the arbuscular mycorrhizal fungus Diversispora epigaea (formerly Glomus versiforme) and its bacterial endosymbionts.</title>
        <authorList>
            <person name="Sun X."/>
            <person name="Fei Z."/>
            <person name="Harrison M."/>
        </authorList>
    </citation>
    <scope>NUCLEOTIDE SEQUENCE [LARGE SCALE GENOMIC DNA]</scope>
    <source>
        <strain evidence="2 3">IT104</strain>
    </source>
</reference>
<gene>
    <name evidence="2" type="ORF">Glove_79g89</name>
</gene>
<feature type="coiled-coil region" evidence="1">
    <location>
        <begin position="28"/>
        <end position="105"/>
    </location>
</feature>
<dbReference type="STRING" id="1348612.A0A397J8B3"/>
<protein>
    <submittedName>
        <fullName evidence="2">Uncharacterized protein</fullName>
    </submittedName>
</protein>
<accession>A0A397J8B3</accession>
<comment type="caution">
    <text evidence="2">The sequence shown here is derived from an EMBL/GenBank/DDBJ whole genome shotgun (WGS) entry which is preliminary data.</text>
</comment>
<sequence>MNDTVRKFIHNENVKLSLESLSTTENPGKHKEANIEWLENELEKAKENIDLLDDELKFIHNENVKLSLESLSTTENPGKHKEANIEWLENELEKAKENIDLVREWIKKCNEL</sequence>